<keyword evidence="3 7" id="KW-0547">Nucleotide-binding</keyword>
<feature type="domain" description="Protein kinase" evidence="9">
    <location>
        <begin position="20"/>
        <end position="296"/>
    </location>
</feature>
<protein>
    <recommendedName>
        <fullName evidence="9">Protein kinase domain-containing protein</fullName>
    </recommendedName>
</protein>
<feature type="compositionally biased region" description="Low complexity" evidence="8">
    <location>
        <begin position="572"/>
        <end position="583"/>
    </location>
</feature>
<dbReference type="InterPro" id="IPR047916">
    <property type="entry name" value="TTBK_Asator-like_STKc"/>
</dbReference>
<comment type="caution">
    <text evidence="10">The sequence shown here is derived from an EMBL/GenBank/DDBJ whole genome shotgun (WGS) entry which is preliminary data.</text>
</comment>
<dbReference type="Pfam" id="PF00069">
    <property type="entry name" value="Pkinase"/>
    <property type="match status" value="1"/>
</dbReference>
<evidence type="ECO:0000256" key="7">
    <source>
        <dbReference type="PROSITE-ProRule" id="PRU10141"/>
    </source>
</evidence>
<feature type="region of interest" description="Disordered" evidence="8">
    <location>
        <begin position="635"/>
        <end position="658"/>
    </location>
</feature>
<evidence type="ECO:0000256" key="5">
    <source>
        <dbReference type="ARBA" id="ARBA00022840"/>
    </source>
</evidence>
<accession>A0ABD2I8D4</accession>
<gene>
    <name evidence="10" type="ORF">niasHT_039200</name>
</gene>
<name>A0ABD2I8D4_9BILA</name>
<dbReference type="PROSITE" id="PS50011">
    <property type="entry name" value="PROTEIN_KINASE_DOM"/>
    <property type="match status" value="1"/>
</dbReference>
<keyword evidence="4" id="KW-0418">Kinase</keyword>
<feature type="compositionally biased region" description="Polar residues" evidence="8">
    <location>
        <begin position="525"/>
        <end position="541"/>
    </location>
</feature>
<feature type="region of interest" description="Disordered" evidence="8">
    <location>
        <begin position="427"/>
        <end position="494"/>
    </location>
</feature>
<proteinExistence type="inferred from homology"/>
<evidence type="ECO:0000256" key="4">
    <source>
        <dbReference type="ARBA" id="ARBA00022777"/>
    </source>
</evidence>
<feature type="compositionally biased region" description="Polar residues" evidence="8">
    <location>
        <begin position="750"/>
        <end position="771"/>
    </location>
</feature>
<evidence type="ECO:0000256" key="3">
    <source>
        <dbReference type="ARBA" id="ARBA00022741"/>
    </source>
</evidence>
<dbReference type="SMART" id="SM00220">
    <property type="entry name" value="S_TKc"/>
    <property type="match status" value="1"/>
</dbReference>
<dbReference type="FunFam" id="3.30.200.20:FF:000358">
    <property type="entry name" value="Tau tubulin kinase 2b"/>
    <property type="match status" value="1"/>
</dbReference>
<dbReference type="InterPro" id="IPR000719">
    <property type="entry name" value="Prot_kinase_dom"/>
</dbReference>
<dbReference type="AlphaFoldDB" id="A0ABD2I8D4"/>
<evidence type="ECO:0000256" key="8">
    <source>
        <dbReference type="SAM" id="MobiDB-lite"/>
    </source>
</evidence>
<dbReference type="InterPro" id="IPR011009">
    <property type="entry name" value="Kinase-like_dom_sf"/>
</dbReference>
<evidence type="ECO:0000313" key="10">
    <source>
        <dbReference type="EMBL" id="KAL3076669.1"/>
    </source>
</evidence>
<dbReference type="PANTHER" id="PTHR11909">
    <property type="entry name" value="CASEIN KINASE-RELATED"/>
    <property type="match status" value="1"/>
</dbReference>
<feature type="region of interest" description="Disordered" evidence="8">
    <location>
        <begin position="324"/>
        <end position="366"/>
    </location>
</feature>
<organism evidence="10 11">
    <name type="scientific">Heterodera trifolii</name>
    <dbReference type="NCBI Taxonomy" id="157864"/>
    <lineage>
        <taxon>Eukaryota</taxon>
        <taxon>Metazoa</taxon>
        <taxon>Ecdysozoa</taxon>
        <taxon>Nematoda</taxon>
        <taxon>Chromadorea</taxon>
        <taxon>Rhabditida</taxon>
        <taxon>Tylenchina</taxon>
        <taxon>Tylenchomorpha</taxon>
        <taxon>Tylenchoidea</taxon>
        <taxon>Heteroderidae</taxon>
        <taxon>Heteroderinae</taxon>
        <taxon>Heterodera</taxon>
    </lineage>
</organism>
<dbReference type="FunFam" id="1.10.510.10:FF:000481">
    <property type="entry name" value="Asator, isoform D"/>
    <property type="match status" value="1"/>
</dbReference>
<dbReference type="Proteomes" id="UP001620626">
    <property type="component" value="Unassembled WGS sequence"/>
</dbReference>
<dbReference type="CDD" id="cd14017">
    <property type="entry name" value="STKc_TTBK"/>
    <property type="match status" value="1"/>
</dbReference>
<keyword evidence="5 7" id="KW-0067">ATP-binding</keyword>
<dbReference type="InterPro" id="IPR050235">
    <property type="entry name" value="CK1_Ser-Thr_kinase"/>
</dbReference>
<keyword evidence="2" id="KW-0808">Transferase</keyword>
<feature type="compositionally biased region" description="Polar residues" evidence="8">
    <location>
        <begin position="703"/>
        <end position="715"/>
    </location>
</feature>
<dbReference type="PROSITE" id="PS00107">
    <property type="entry name" value="PROTEIN_KINASE_ATP"/>
    <property type="match status" value="1"/>
</dbReference>
<comment type="similarity">
    <text evidence="6">Belongs to the protein kinase superfamily. CK1 Ser/Thr protein kinase family.</text>
</comment>
<sequence length="945" mass="103213">MTSSSECEILQPSQVIRERWKIKQKIGGGGFGEIYEAIDTQNHNERVAIKVESSKANKQVLKMEVAVLRRLQGKKHACKFFGCGRNDKFNYLVMGLQGKNLADLRRESPSQRFSTSTALRVAFQILQSIRDIHSIGFLHRDIKPSNFAIGRTLPTQHCIYMLDFGLARLFLNAKGEVRSPRSAAGFRGTVRYAALSAHKNKEMGRHDDLWSLFYMLVEFLNGSLPWRRIKDKDEVGRMKEEADIRELLSGNPPELHHFADHLKGLGYPDEPDYELLENCLQVAMKRLGIGINDPFDWENNYVNIHDNNRQTVGLQQAIADGKMTSKMGGRSHTTAVREHGPAGEKANRGLDTQAPVTDEQMTREDCDEQTGNFYAQNVAAAPHNDSSHGRDEAKPKYKRQEFMRPKINHPNVQSSAAAISAVNERFKKVHSSSPAPVGSRRYHNGSKLSSAASNLSEDKQQKQHMQSPSLAQRTTANGTLPRGGGGGDFYDQQKNNFCGSMPHLATTASTKQQQYNNNNSANENGGWSPQFSSTKTMTNAGNGKVPFPNAVRKLKSSDNMVTGLPNDGGEFSPSKSPSTPLLSHRQQHYRQEVSRDRLNKYASAESSPYQQQQQQRVDDYMTGMATSTTTAFAMNSNNGTAMGGGGGKASSRRASRDSGELIGGGNLINHFKNLVQSFNSLSLSSKHGRSKSLSRGQTLVNASANTNSRKQQQNGDAGPTILMPNMQRVQPQGHHHQSNNNKLGTPIGKNGNNNEDTSGTSGIGSASPTIRNKSREGTAAGVSMDYSEEQLRDGGRHRSSRRRDQNASGSNGCLRSSSTSGNGFVARGDSGGTGTNASTTRAGFSSSITSNFAGGGCGAAAGVGAAARQYELEMLRTLGGADGYGQQQQQQSRTTASTILLKHNGRYQRVGGGAGPVRRCKAESEEDELKKCCDEISRRRCWIVS</sequence>
<keyword evidence="1" id="KW-0723">Serine/threonine-protein kinase</keyword>
<feature type="compositionally biased region" description="Polar residues" evidence="8">
    <location>
        <begin position="463"/>
        <end position="478"/>
    </location>
</feature>
<evidence type="ECO:0000256" key="2">
    <source>
        <dbReference type="ARBA" id="ARBA00022679"/>
    </source>
</evidence>
<evidence type="ECO:0000256" key="6">
    <source>
        <dbReference type="ARBA" id="ARBA00061588"/>
    </source>
</evidence>
<evidence type="ECO:0000313" key="11">
    <source>
        <dbReference type="Proteomes" id="UP001620626"/>
    </source>
</evidence>
<feature type="compositionally biased region" description="Basic and acidic residues" evidence="8">
    <location>
        <begin position="335"/>
        <end position="348"/>
    </location>
</feature>
<dbReference type="GO" id="GO:0015630">
    <property type="term" value="C:microtubule cytoskeleton"/>
    <property type="evidence" value="ECO:0007669"/>
    <property type="project" value="UniProtKB-ARBA"/>
</dbReference>
<evidence type="ECO:0000259" key="9">
    <source>
        <dbReference type="PROSITE" id="PS50011"/>
    </source>
</evidence>
<dbReference type="InterPro" id="IPR017441">
    <property type="entry name" value="Protein_kinase_ATP_BS"/>
</dbReference>
<feature type="region of interest" description="Disordered" evidence="8">
    <location>
        <begin position="515"/>
        <end position="593"/>
    </location>
</feature>
<evidence type="ECO:0000256" key="1">
    <source>
        <dbReference type="ARBA" id="ARBA00022527"/>
    </source>
</evidence>
<dbReference type="GO" id="GO:0005524">
    <property type="term" value="F:ATP binding"/>
    <property type="evidence" value="ECO:0007669"/>
    <property type="project" value="UniProtKB-UniRule"/>
</dbReference>
<dbReference type="EMBL" id="JBICBT010001245">
    <property type="protein sequence ID" value="KAL3076669.1"/>
    <property type="molecule type" value="Genomic_DNA"/>
</dbReference>
<dbReference type="Gene3D" id="1.10.510.10">
    <property type="entry name" value="Transferase(Phosphotransferase) domain 1"/>
    <property type="match status" value="1"/>
</dbReference>
<feature type="binding site" evidence="7">
    <location>
        <position position="50"/>
    </location>
    <ligand>
        <name>ATP</name>
        <dbReference type="ChEBI" id="CHEBI:30616"/>
    </ligand>
</feature>
<dbReference type="GO" id="GO:0004674">
    <property type="term" value="F:protein serine/threonine kinase activity"/>
    <property type="evidence" value="ECO:0007669"/>
    <property type="project" value="UniProtKB-KW"/>
</dbReference>
<dbReference type="SUPFAM" id="SSF56112">
    <property type="entry name" value="Protein kinase-like (PK-like)"/>
    <property type="match status" value="1"/>
</dbReference>
<feature type="region of interest" description="Disordered" evidence="8">
    <location>
        <begin position="703"/>
        <end position="838"/>
    </location>
</feature>
<feature type="compositionally biased region" description="Polar residues" evidence="8">
    <location>
        <begin position="446"/>
        <end position="455"/>
    </location>
</feature>
<reference evidence="10 11" key="1">
    <citation type="submission" date="2024-10" db="EMBL/GenBank/DDBJ databases">
        <authorList>
            <person name="Kim D."/>
        </authorList>
    </citation>
    <scope>NUCLEOTIDE SEQUENCE [LARGE SCALE GENOMIC DNA]</scope>
    <source>
        <strain evidence="10">BH-2024</strain>
    </source>
</reference>
<feature type="compositionally biased region" description="Polar residues" evidence="8">
    <location>
        <begin position="806"/>
        <end position="822"/>
    </location>
</feature>
<keyword evidence="11" id="KW-1185">Reference proteome</keyword>